<comment type="subcellular location">
    <subcellularLocation>
        <location evidence="1">Membrane</location>
    </subcellularLocation>
    <subcellularLocation>
        <location evidence="9">Mitochondrion membrane</location>
        <topology evidence="9">Multi-pass membrane protein</topology>
    </subcellularLocation>
</comment>
<evidence type="ECO:0000256" key="1">
    <source>
        <dbReference type="ARBA" id="ARBA00004370"/>
    </source>
</evidence>
<dbReference type="EMBL" id="OP413683">
    <property type="protein sequence ID" value="WNX93933.1"/>
    <property type="molecule type" value="Genomic_DNA"/>
</dbReference>
<dbReference type="GO" id="GO:0031966">
    <property type="term" value="C:mitochondrial membrane"/>
    <property type="evidence" value="ECO:0007669"/>
    <property type="project" value="UniProtKB-SubCell"/>
</dbReference>
<evidence type="ECO:0000256" key="3">
    <source>
        <dbReference type="ARBA" id="ARBA00021007"/>
    </source>
</evidence>
<comment type="catalytic activity">
    <reaction evidence="8 9">
        <text>a ubiquinone + NADH + 5 H(+)(in) = a ubiquinol + NAD(+) + 4 H(+)(out)</text>
        <dbReference type="Rhea" id="RHEA:29091"/>
        <dbReference type="Rhea" id="RHEA-COMP:9565"/>
        <dbReference type="Rhea" id="RHEA-COMP:9566"/>
        <dbReference type="ChEBI" id="CHEBI:15378"/>
        <dbReference type="ChEBI" id="CHEBI:16389"/>
        <dbReference type="ChEBI" id="CHEBI:17976"/>
        <dbReference type="ChEBI" id="CHEBI:57540"/>
        <dbReference type="ChEBI" id="CHEBI:57945"/>
        <dbReference type="EC" id="7.1.1.2"/>
    </reaction>
</comment>
<proteinExistence type="inferred from homology"/>
<dbReference type="InterPro" id="IPR038430">
    <property type="entry name" value="NDAH_ubi_oxred_su3_sf"/>
</dbReference>
<sequence>MVLIVGLGAGMVSFCVVAMSRDLLACEYIKSFECGFTSMNVSKMRVSIRFYHMLVVFLLMDVEVVMLFFLPNVMPLGMFDTLWLVEVLISVYFVGLMYELTVGGLSWSN</sequence>
<dbReference type="Pfam" id="PF00507">
    <property type="entry name" value="Oxidored_q4"/>
    <property type="match status" value="1"/>
</dbReference>
<comment type="similarity">
    <text evidence="2 9">Belongs to the complex I subunit 3 family.</text>
</comment>
<keyword evidence="9 10" id="KW-0496">Mitochondrion</keyword>
<keyword evidence="6 9" id="KW-1133">Transmembrane helix</keyword>
<geneLocation type="mitochondrion" evidence="10"/>
<dbReference type="PANTHER" id="PTHR11058:SF9">
    <property type="entry name" value="NADH-UBIQUINONE OXIDOREDUCTASE CHAIN 3"/>
    <property type="match status" value="1"/>
</dbReference>
<evidence type="ECO:0000256" key="9">
    <source>
        <dbReference type="RuleBase" id="RU003640"/>
    </source>
</evidence>
<gene>
    <name evidence="10" type="primary">nad3</name>
</gene>
<evidence type="ECO:0000256" key="6">
    <source>
        <dbReference type="ARBA" id="ARBA00022989"/>
    </source>
</evidence>
<keyword evidence="9" id="KW-0520">NAD</keyword>
<dbReference type="EC" id="7.1.1.2" evidence="9"/>
<dbReference type="Gene3D" id="1.20.58.1610">
    <property type="entry name" value="NADH:ubiquinone/plastoquinone oxidoreductase, chain 3"/>
    <property type="match status" value="1"/>
</dbReference>
<feature type="transmembrane region" description="Helical" evidence="9">
    <location>
        <begin position="49"/>
        <end position="70"/>
    </location>
</feature>
<name>A0AA96UVV8_9BILA</name>
<organism evidence="10">
    <name type="scientific">Moniliformis sp</name>
    <dbReference type="NCBI Taxonomy" id="3068474"/>
    <lineage>
        <taxon>Eukaryota</taxon>
        <taxon>Metazoa</taxon>
        <taxon>Spiralia</taxon>
        <taxon>Lophotrochozoa</taxon>
        <taxon>Acanthocephala</taxon>
        <taxon>Archiacanthocephala</taxon>
        <taxon>Moniliformida</taxon>
        <taxon>Moniliformidae</taxon>
        <taxon>Moniliformis</taxon>
    </lineage>
</organism>
<feature type="transmembrane region" description="Helical" evidence="9">
    <location>
        <begin position="82"/>
        <end position="107"/>
    </location>
</feature>
<evidence type="ECO:0000256" key="2">
    <source>
        <dbReference type="ARBA" id="ARBA00008472"/>
    </source>
</evidence>
<keyword evidence="7 9" id="KW-0472">Membrane</keyword>
<keyword evidence="4 9" id="KW-0813">Transport</keyword>
<evidence type="ECO:0000256" key="7">
    <source>
        <dbReference type="ARBA" id="ARBA00023136"/>
    </source>
</evidence>
<comment type="function">
    <text evidence="9">Core subunit of the mitochondrial membrane respiratory chain NADH dehydrogenase (Complex I) which catalyzes electron transfer from NADH through the respiratory chain, using ubiquinone as an electron acceptor. Essential for the catalytic activity of complex I.</text>
</comment>
<protein>
    <recommendedName>
        <fullName evidence="3 9">NADH-ubiquinone oxidoreductase chain 3</fullName>
        <ecNumber evidence="9">7.1.1.2</ecNumber>
    </recommendedName>
</protein>
<evidence type="ECO:0000256" key="8">
    <source>
        <dbReference type="ARBA" id="ARBA00049551"/>
    </source>
</evidence>
<keyword evidence="9" id="KW-0249">Electron transport</keyword>
<evidence type="ECO:0000256" key="4">
    <source>
        <dbReference type="ARBA" id="ARBA00022448"/>
    </source>
</evidence>
<dbReference type="GO" id="GO:0008137">
    <property type="term" value="F:NADH dehydrogenase (ubiquinone) activity"/>
    <property type="evidence" value="ECO:0007669"/>
    <property type="project" value="UniProtKB-UniRule"/>
</dbReference>
<keyword evidence="9" id="KW-1278">Translocase</keyword>
<keyword evidence="9" id="KW-0679">Respiratory chain</keyword>
<reference evidence="10" key="1">
    <citation type="submission" date="2022-09" db="EMBL/GenBank/DDBJ databases">
        <authorList>
            <person name="Ma J."/>
        </authorList>
    </citation>
    <scope>NUCLEOTIDE SEQUENCE</scope>
</reference>
<dbReference type="PANTHER" id="PTHR11058">
    <property type="entry name" value="NADH-UBIQUINONE OXIDOREDUCTASE CHAIN 3"/>
    <property type="match status" value="1"/>
</dbReference>
<evidence type="ECO:0000313" key="10">
    <source>
        <dbReference type="EMBL" id="WNX93933.1"/>
    </source>
</evidence>
<dbReference type="InterPro" id="IPR000440">
    <property type="entry name" value="NADH_UbQ/plastoQ_OxRdtase_su3"/>
</dbReference>
<keyword evidence="5 9" id="KW-0812">Transmembrane</keyword>
<keyword evidence="9" id="KW-0830">Ubiquinone</keyword>
<dbReference type="AlphaFoldDB" id="A0AA96UVV8"/>
<accession>A0AA96UVV8</accession>
<dbReference type="GO" id="GO:0030964">
    <property type="term" value="C:NADH dehydrogenase complex"/>
    <property type="evidence" value="ECO:0007669"/>
    <property type="project" value="TreeGrafter"/>
</dbReference>
<evidence type="ECO:0000256" key="5">
    <source>
        <dbReference type="ARBA" id="ARBA00022692"/>
    </source>
</evidence>